<keyword evidence="4" id="KW-0677">Repeat</keyword>
<reference evidence="9 10" key="1">
    <citation type="submission" date="2013-12" db="EMBL/GenBank/DDBJ databases">
        <title>Draft genome of the parsitic nematode Ancylostoma duodenale.</title>
        <authorList>
            <person name="Mitreva M."/>
        </authorList>
    </citation>
    <scope>NUCLEOTIDE SEQUENCE [LARGE SCALE GENOMIC DNA]</scope>
    <source>
        <strain evidence="9 10">Zhejiang</strain>
    </source>
</reference>
<dbReference type="Pfam" id="PF00400">
    <property type="entry name" value="WD40"/>
    <property type="match status" value="1"/>
</dbReference>
<keyword evidence="5" id="KW-0802">TPR repeat</keyword>
<dbReference type="EMBL" id="KN745060">
    <property type="protein sequence ID" value="KIH51918.1"/>
    <property type="molecule type" value="Genomic_DNA"/>
</dbReference>
<protein>
    <recommendedName>
        <fullName evidence="11">Anaphase-promoting complex subunit 4 WD40 domain-containing protein</fullName>
    </recommendedName>
</protein>
<dbReference type="Gene3D" id="2.130.10.10">
    <property type="entry name" value="YVTN repeat-like/Quinoprotein amine dehydrogenase"/>
    <property type="match status" value="1"/>
</dbReference>
<keyword evidence="6" id="KW-0969">Cilium</keyword>
<keyword evidence="10" id="KW-1185">Reference proteome</keyword>
<sequence>METVTTAASVNKVGLENEHDMTEGSNKICSLACTPNGVKLAVVGRDRIITLIDEKGDVKDRFSSKPLDSKYGKRSYIIRSICFSPDSSRLALGQSDNVVYVEILGYYISYE</sequence>
<evidence type="ECO:0000256" key="1">
    <source>
        <dbReference type="ARBA" id="ARBA00004138"/>
    </source>
</evidence>
<evidence type="ECO:0000256" key="7">
    <source>
        <dbReference type="ARBA" id="ARBA00023273"/>
    </source>
</evidence>
<evidence type="ECO:0000256" key="5">
    <source>
        <dbReference type="ARBA" id="ARBA00022803"/>
    </source>
</evidence>
<dbReference type="GO" id="GO:0030992">
    <property type="term" value="C:intraciliary transport particle B"/>
    <property type="evidence" value="ECO:0007669"/>
    <property type="project" value="TreeGrafter"/>
</dbReference>
<evidence type="ECO:0000313" key="9">
    <source>
        <dbReference type="EMBL" id="KIH51918.1"/>
    </source>
</evidence>
<dbReference type="OrthoDB" id="2186662at2759"/>
<keyword evidence="3" id="KW-0853">WD repeat</keyword>
<dbReference type="GO" id="GO:0005930">
    <property type="term" value="C:axoneme"/>
    <property type="evidence" value="ECO:0007669"/>
    <property type="project" value="TreeGrafter"/>
</dbReference>
<evidence type="ECO:0008006" key="11">
    <source>
        <dbReference type="Google" id="ProtNLM"/>
    </source>
</evidence>
<comment type="subcellular location">
    <subcellularLocation>
        <location evidence="1">Cell projection</location>
        <location evidence="1">Cilium</location>
    </subcellularLocation>
</comment>
<dbReference type="PANTHER" id="PTHR15722">
    <property type="entry name" value="IFT140/172-RELATED"/>
    <property type="match status" value="1"/>
</dbReference>
<dbReference type="SUPFAM" id="SSF50978">
    <property type="entry name" value="WD40 repeat-like"/>
    <property type="match status" value="1"/>
</dbReference>
<evidence type="ECO:0000256" key="2">
    <source>
        <dbReference type="ARBA" id="ARBA00022473"/>
    </source>
</evidence>
<evidence type="ECO:0000313" key="10">
    <source>
        <dbReference type="Proteomes" id="UP000054047"/>
    </source>
</evidence>
<gene>
    <name evidence="9" type="ORF">ANCDUO_17986</name>
</gene>
<dbReference type="InterPro" id="IPR015943">
    <property type="entry name" value="WD40/YVTN_repeat-like_dom_sf"/>
</dbReference>
<evidence type="ECO:0000256" key="3">
    <source>
        <dbReference type="ARBA" id="ARBA00022574"/>
    </source>
</evidence>
<dbReference type="AlphaFoldDB" id="A0A0C2C6L4"/>
<evidence type="ECO:0000256" key="6">
    <source>
        <dbReference type="ARBA" id="ARBA00023069"/>
    </source>
</evidence>
<evidence type="ECO:0000256" key="4">
    <source>
        <dbReference type="ARBA" id="ARBA00022737"/>
    </source>
</evidence>
<dbReference type="InterPro" id="IPR036322">
    <property type="entry name" value="WD40_repeat_dom_sf"/>
</dbReference>
<keyword evidence="2" id="KW-0217">Developmental protein</keyword>
<dbReference type="InterPro" id="IPR001680">
    <property type="entry name" value="WD40_rpt"/>
</dbReference>
<evidence type="ECO:0000256" key="8">
    <source>
        <dbReference type="ARBA" id="ARBA00038130"/>
    </source>
</evidence>
<organism evidence="9 10">
    <name type="scientific">Ancylostoma duodenale</name>
    <dbReference type="NCBI Taxonomy" id="51022"/>
    <lineage>
        <taxon>Eukaryota</taxon>
        <taxon>Metazoa</taxon>
        <taxon>Ecdysozoa</taxon>
        <taxon>Nematoda</taxon>
        <taxon>Chromadorea</taxon>
        <taxon>Rhabditida</taxon>
        <taxon>Rhabditina</taxon>
        <taxon>Rhabditomorpha</taxon>
        <taxon>Strongyloidea</taxon>
        <taxon>Ancylostomatidae</taxon>
        <taxon>Ancylostomatinae</taxon>
        <taxon>Ancylostoma</taxon>
    </lineage>
</organism>
<dbReference type="GO" id="GO:0036064">
    <property type="term" value="C:ciliary basal body"/>
    <property type="evidence" value="ECO:0007669"/>
    <property type="project" value="TreeGrafter"/>
</dbReference>
<dbReference type="PANTHER" id="PTHR15722:SF2">
    <property type="entry name" value="INTRAFLAGELLAR TRANSPORT PROTEIN 172 HOMOLOG"/>
    <property type="match status" value="1"/>
</dbReference>
<dbReference type="GO" id="GO:0042073">
    <property type="term" value="P:intraciliary transport"/>
    <property type="evidence" value="ECO:0007669"/>
    <property type="project" value="TreeGrafter"/>
</dbReference>
<dbReference type="Proteomes" id="UP000054047">
    <property type="component" value="Unassembled WGS sequence"/>
</dbReference>
<keyword evidence="7" id="KW-0966">Cell projection</keyword>
<name>A0A0C2C6L4_9BILA</name>
<accession>A0A0C2C6L4</accession>
<comment type="similarity">
    <text evidence="8">Belongs to the IFT172 family.</text>
</comment>
<proteinExistence type="inferred from homology"/>